<gene>
    <name evidence="3" type="ORF">I0K15_20720</name>
</gene>
<reference evidence="3 4" key="1">
    <citation type="submission" date="2020-11" db="EMBL/GenBank/DDBJ databases">
        <title>Description of Pontivivens ytuae sp. nov. isolated from deep sea sediment of Mariana Trench.</title>
        <authorList>
            <person name="Wang Z."/>
            <person name="Sun Q.-L."/>
            <person name="Xu X.-D."/>
            <person name="Tang Y.-Z."/>
            <person name="Zhang J."/>
        </authorList>
    </citation>
    <scope>NUCLEOTIDE SEQUENCE [LARGE SCALE GENOMIC DNA]</scope>
    <source>
        <strain evidence="3 4">MT2928</strain>
    </source>
</reference>
<dbReference type="NCBIfam" id="TIGR03889">
    <property type="entry name" value="nitrile_acc"/>
    <property type="match status" value="1"/>
</dbReference>
<evidence type="ECO:0000259" key="2">
    <source>
        <dbReference type="Pfam" id="PF21006"/>
    </source>
</evidence>
<feature type="domain" description="Nitrile hydratase beta subunit-like N-terminal" evidence="2">
    <location>
        <begin position="7"/>
        <end position="88"/>
    </location>
</feature>
<name>A0A7S9LS66_9RHOB</name>
<dbReference type="InterPro" id="IPR008990">
    <property type="entry name" value="Elect_transpt_acc-like_dom_sf"/>
</dbReference>
<proteinExistence type="predicted"/>
<evidence type="ECO:0000313" key="4">
    <source>
        <dbReference type="Proteomes" id="UP000594800"/>
    </source>
</evidence>
<dbReference type="InterPro" id="IPR023808">
    <property type="entry name" value="Nitrile_Hydratase_acc_put"/>
</dbReference>
<protein>
    <submittedName>
        <fullName evidence="3">Nitrile hydratase accessory protein</fullName>
    </submittedName>
</protein>
<keyword evidence="4" id="KW-1185">Reference proteome</keyword>
<accession>A0A7S9LS66</accession>
<sequence>MSLPDLDAPPFAEPWHAQVFALTVALNEAGHLPWTDWAERFGVLRTSGAADASDYFDHWAETLTALMVERGIASPEEITALTASWARAAAATPHGVPLQLENDPERDEWAKRPN</sequence>
<dbReference type="EMBL" id="CP064942">
    <property type="protein sequence ID" value="QPH54161.1"/>
    <property type="molecule type" value="Genomic_DNA"/>
</dbReference>
<dbReference type="KEGG" id="poz:I0K15_20720"/>
<dbReference type="Proteomes" id="UP000594800">
    <property type="component" value="Chromosome"/>
</dbReference>
<dbReference type="InterPro" id="IPR042262">
    <property type="entry name" value="CN_hydtase_beta_C"/>
</dbReference>
<dbReference type="Gene3D" id="1.10.472.20">
    <property type="entry name" value="Nitrile hydratase, beta subunit"/>
    <property type="match status" value="1"/>
</dbReference>
<dbReference type="Pfam" id="PF21006">
    <property type="entry name" value="NHase_beta_N"/>
    <property type="match status" value="1"/>
</dbReference>
<dbReference type="RefSeq" id="WP_196103370.1">
    <property type="nucleotide sequence ID" value="NZ_CP064942.1"/>
</dbReference>
<dbReference type="SUPFAM" id="SSF50090">
    <property type="entry name" value="Electron transport accessory proteins"/>
    <property type="match status" value="1"/>
</dbReference>
<feature type="region of interest" description="Disordered" evidence="1">
    <location>
        <begin position="92"/>
        <end position="114"/>
    </location>
</feature>
<dbReference type="AlphaFoldDB" id="A0A7S9LS66"/>
<evidence type="ECO:0000313" key="3">
    <source>
        <dbReference type="EMBL" id="QPH54161.1"/>
    </source>
</evidence>
<evidence type="ECO:0000256" key="1">
    <source>
        <dbReference type="SAM" id="MobiDB-lite"/>
    </source>
</evidence>
<organism evidence="3 4">
    <name type="scientific">Pontivivens ytuae</name>
    <dbReference type="NCBI Taxonomy" id="2789856"/>
    <lineage>
        <taxon>Bacteria</taxon>
        <taxon>Pseudomonadati</taxon>
        <taxon>Pseudomonadota</taxon>
        <taxon>Alphaproteobacteria</taxon>
        <taxon>Rhodobacterales</taxon>
        <taxon>Paracoccaceae</taxon>
        <taxon>Pontivivens</taxon>
    </lineage>
</organism>
<dbReference type="InterPro" id="IPR049054">
    <property type="entry name" value="CN_hydtase_beta-like_N"/>
</dbReference>